<keyword evidence="4" id="KW-1185">Reference proteome</keyword>
<evidence type="ECO:0000313" key="3">
    <source>
        <dbReference type="EMBL" id="KIM23646.1"/>
    </source>
</evidence>
<reference evidence="3 4" key="1">
    <citation type="submission" date="2014-04" db="EMBL/GenBank/DDBJ databases">
        <authorList>
            <consortium name="DOE Joint Genome Institute"/>
            <person name="Kuo A."/>
            <person name="Zuccaro A."/>
            <person name="Kohler A."/>
            <person name="Nagy L.G."/>
            <person name="Floudas D."/>
            <person name="Copeland A."/>
            <person name="Barry K.W."/>
            <person name="Cichocki N."/>
            <person name="Veneault-Fourrey C."/>
            <person name="LaButti K."/>
            <person name="Lindquist E.A."/>
            <person name="Lipzen A."/>
            <person name="Lundell T."/>
            <person name="Morin E."/>
            <person name="Murat C."/>
            <person name="Sun H."/>
            <person name="Tunlid A."/>
            <person name="Henrissat B."/>
            <person name="Grigoriev I.V."/>
            <person name="Hibbett D.S."/>
            <person name="Martin F."/>
            <person name="Nordberg H.P."/>
            <person name="Cantor M.N."/>
            <person name="Hua S.X."/>
        </authorList>
    </citation>
    <scope>NUCLEOTIDE SEQUENCE [LARGE SCALE GENOMIC DNA]</scope>
    <source>
        <strain evidence="3 4">MAFF 305830</strain>
    </source>
</reference>
<name>A0A0C3AWP3_SERVB</name>
<dbReference type="AlphaFoldDB" id="A0A0C3AWP3"/>
<protein>
    <recommendedName>
        <fullName evidence="2">Nephrocystin 3-like N-terminal domain-containing protein</fullName>
    </recommendedName>
</protein>
<evidence type="ECO:0000313" key="4">
    <source>
        <dbReference type="Proteomes" id="UP000054097"/>
    </source>
</evidence>
<dbReference type="InterPro" id="IPR056884">
    <property type="entry name" value="NPHP3-like_N"/>
</dbReference>
<dbReference type="Proteomes" id="UP000054097">
    <property type="component" value="Unassembled WGS sequence"/>
</dbReference>
<organism evidence="3 4">
    <name type="scientific">Serendipita vermifera MAFF 305830</name>
    <dbReference type="NCBI Taxonomy" id="933852"/>
    <lineage>
        <taxon>Eukaryota</taxon>
        <taxon>Fungi</taxon>
        <taxon>Dikarya</taxon>
        <taxon>Basidiomycota</taxon>
        <taxon>Agaricomycotina</taxon>
        <taxon>Agaricomycetes</taxon>
        <taxon>Sebacinales</taxon>
        <taxon>Serendipitaceae</taxon>
        <taxon>Serendipita</taxon>
    </lineage>
</organism>
<dbReference type="EMBL" id="KN824334">
    <property type="protein sequence ID" value="KIM23646.1"/>
    <property type="molecule type" value="Genomic_DNA"/>
</dbReference>
<dbReference type="HOGENOM" id="CLU_1670467_0_0_1"/>
<keyword evidence="1" id="KW-0677">Repeat</keyword>
<dbReference type="Pfam" id="PF24883">
    <property type="entry name" value="NPHP3_N"/>
    <property type="match status" value="1"/>
</dbReference>
<gene>
    <name evidence="3" type="ORF">M408DRAFT_332254</name>
</gene>
<feature type="domain" description="Nephrocystin 3-like N-terminal" evidence="2">
    <location>
        <begin position="67"/>
        <end position="100"/>
    </location>
</feature>
<proteinExistence type="predicted"/>
<sequence length="158" mass="17235">MSAVSGPTLRAVSSTERDLLEERLDPIDNASYQADRGCMEGTRIQVINDIFLWATRSLSQGLSPEDSNPDGVFWMYGIPGIGKTAIAHSICHRLQESKQLGGTKSVLPTLIYGLATIFGPYMNQMAQLLREDPEIKPQLCSSSMHSMSVASRVPAGCF</sequence>
<dbReference type="SUPFAM" id="SSF52540">
    <property type="entry name" value="P-loop containing nucleoside triphosphate hydrolases"/>
    <property type="match status" value="1"/>
</dbReference>
<dbReference type="OrthoDB" id="3228837at2759"/>
<dbReference type="InterPro" id="IPR027417">
    <property type="entry name" value="P-loop_NTPase"/>
</dbReference>
<reference evidence="4" key="2">
    <citation type="submission" date="2015-01" db="EMBL/GenBank/DDBJ databases">
        <title>Evolutionary Origins and Diversification of the Mycorrhizal Mutualists.</title>
        <authorList>
            <consortium name="DOE Joint Genome Institute"/>
            <consortium name="Mycorrhizal Genomics Consortium"/>
            <person name="Kohler A."/>
            <person name="Kuo A."/>
            <person name="Nagy L.G."/>
            <person name="Floudas D."/>
            <person name="Copeland A."/>
            <person name="Barry K.W."/>
            <person name="Cichocki N."/>
            <person name="Veneault-Fourrey C."/>
            <person name="LaButti K."/>
            <person name="Lindquist E.A."/>
            <person name="Lipzen A."/>
            <person name="Lundell T."/>
            <person name="Morin E."/>
            <person name="Murat C."/>
            <person name="Riley R."/>
            <person name="Ohm R."/>
            <person name="Sun H."/>
            <person name="Tunlid A."/>
            <person name="Henrissat B."/>
            <person name="Grigoriev I.V."/>
            <person name="Hibbett D.S."/>
            <person name="Martin F."/>
        </authorList>
    </citation>
    <scope>NUCLEOTIDE SEQUENCE [LARGE SCALE GENOMIC DNA]</scope>
    <source>
        <strain evidence="4">MAFF 305830</strain>
    </source>
</reference>
<dbReference type="Gene3D" id="3.40.50.300">
    <property type="entry name" value="P-loop containing nucleotide triphosphate hydrolases"/>
    <property type="match status" value="1"/>
</dbReference>
<evidence type="ECO:0000259" key="2">
    <source>
        <dbReference type="Pfam" id="PF24883"/>
    </source>
</evidence>
<evidence type="ECO:0000256" key="1">
    <source>
        <dbReference type="ARBA" id="ARBA00022737"/>
    </source>
</evidence>
<accession>A0A0C3AWP3</accession>